<evidence type="ECO:0000256" key="7">
    <source>
        <dbReference type="ARBA" id="ARBA00058683"/>
    </source>
</evidence>
<comment type="similarity">
    <text evidence="2 10">Belongs to the acyl-CoA dehydrogenase family.</text>
</comment>
<sequence>MSDYAAPLDDIRFTIDGLVDLDGLTKLEPYGEIDADSVQAVLEEFGRLMAEVWAPTNVTGDTVGSHMEGDGVVTPEGFKEAYQAYADAGWGAVPFEPEYGGGGFPWVVGIAMQEMLNSANMALAMAPLLTQGAIDAILFHGSEEQREVYLKRMVSGEWAGSMNLTEPDAGSDVGALRTRAVRQDDGSYRITGQKIYITFGEHDLTENIVHLVLARTPDAPTGTKGISCFIVPKYLVEEDGSLGERNDVKVVSLEHKMGIKASPTCVLAYGDESDGAVGYLIGEENAGMRYMFTMMNNARLGVGVEGLGLAERSYQQALDYAKERHQGYAPGAARGEKSLIVDHPDVRRNLLTMRSVTEAMRALAYTVAEHIDIAKHASEEADRTEAQELVDLLIPLAKSWCTDEAERVTSIGIQVHGGMGYIEETGAAQHYRDAKITQIYEGTNGIQAMDLVGRKMPMRAGGVFTDQVARMRATVTELEGAGDGLAPIAEELAKAVDATESTGRWLMENGMEDPVVALSAATPFQRLFALTAAGWLMGKQALLASRRLDAGDGDSSFLEEKLITARFFARNVLPEVHGLVGPATSGKDDLMGASF</sequence>
<accession>A0AAF0BUH2</accession>
<dbReference type="InterPro" id="IPR036250">
    <property type="entry name" value="AcylCo_DH-like_C"/>
</dbReference>
<dbReference type="Proteomes" id="UP001216390">
    <property type="component" value="Chromosome"/>
</dbReference>
<dbReference type="InterPro" id="IPR013786">
    <property type="entry name" value="AcylCoA_DH/ox_N"/>
</dbReference>
<dbReference type="EC" id="1.3.99.41" evidence="8"/>
<dbReference type="GO" id="GO:0050660">
    <property type="term" value="F:flavin adenine dinucleotide binding"/>
    <property type="evidence" value="ECO:0007669"/>
    <property type="project" value="InterPro"/>
</dbReference>
<keyword evidence="4 10" id="KW-0274">FAD</keyword>
<dbReference type="RefSeq" id="WP_272735311.1">
    <property type="nucleotide sequence ID" value="NZ_CP116942.1"/>
</dbReference>
<dbReference type="InterPro" id="IPR052166">
    <property type="entry name" value="Diverse_Acyl-CoA_DH"/>
</dbReference>
<evidence type="ECO:0000313" key="16">
    <source>
        <dbReference type="Proteomes" id="UP001216390"/>
    </source>
</evidence>
<dbReference type="SUPFAM" id="SSF47203">
    <property type="entry name" value="Acyl-CoA dehydrogenase C-terminal domain-like"/>
    <property type="match status" value="1"/>
</dbReference>
<evidence type="ECO:0000256" key="3">
    <source>
        <dbReference type="ARBA" id="ARBA00022630"/>
    </source>
</evidence>
<evidence type="ECO:0000256" key="6">
    <source>
        <dbReference type="ARBA" id="ARBA00051388"/>
    </source>
</evidence>
<name>A0AAF0BUH2_9ACTN</name>
<dbReference type="InterPro" id="IPR037069">
    <property type="entry name" value="AcylCoA_DH/ox_N_sf"/>
</dbReference>
<dbReference type="PANTHER" id="PTHR42803:SF1">
    <property type="entry name" value="BROAD-SPECIFICITY LINEAR ACYL-COA DEHYDROGENASE FADE5"/>
    <property type="match status" value="1"/>
</dbReference>
<evidence type="ECO:0000259" key="13">
    <source>
        <dbReference type="Pfam" id="PF02771"/>
    </source>
</evidence>
<dbReference type="Pfam" id="PF00441">
    <property type="entry name" value="Acyl-CoA_dh_1"/>
    <property type="match status" value="1"/>
</dbReference>
<keyword evidence="3 10" id="KW-0285">Flavoprotein</keyword>
<dbReference type="Gene3D" id="2.40.110.10">
    <property type="entry name" value="Butyryl-CoA Dehydrogenase, subunit A, domain 2"/>
    <property type="match status" value="1"/>
</dbReference>
<organism evidence="15 16">
    <name type="scientific">Iamia majanohamensis</name>
    <dbReference type="NCBI Taxonomy" id="467976"/>
    <lineage>
        <taxon>Bacteria</taxon>
        <taxon>Bacillati</taxon>
        <taxon>Actinomycetota</taxon>
        <taxon>Acidimicrobiia</taxon>
        <taxon>Acidimicrobiales</taxon>
        <taxon>Iamiaceae</taxon>
        <taxon>Iamia</taxon>
    </lineage>
</organism>
<evidence type="ECO:0000256" key="5">
    <source>
        <dbReference type="ARBA" id="ARBA00023002"/>
    </source>
</evidence>
<dbReference type="PANTHER" id="PTHR42803">
    <property type="entry name" value="ACYL-COA DEHYDROGENASE"/>
    <property type="match status" value="1"/>
</dbReference>
<dbReference type="AlphaFoldDB" id="A0AAF0BUH2"/>
<feature type="domain" description="Acyl-CoA oxidase/dehydrogenase middle" evidence="12">
    <location>
        <begin position="162"/>
        <end position="267"/>
    </location>
</feature>
<comment type="function">
    <text evidence="7">Involved in the assimilation of dimethylsulphoniopropionate (DMSP), an important compound in the fixation of carbon in marine phytoplankton, by mediating the conversion of 3-(methylthio)propanoyl-CoA (MMPA-CoA) to 3-(methylthio)acryloyl-CoA (MTA-CoA).</text>
</comment>
<evidence type="ECO:0000256" key="10">
    <source>
        <dbReference type="RuleBase" id="RU362125"/>
    </source>
</evidence>
<dbReference type="KEGG" id="ima:PO878_14880"/>
<dbReference type="Pfam" id="PF12806">
    <property type="entry name" value="Acyl-CoA_dh_C"/>
    <property type="match status" value="1"/>
</dbReference>
<dbReference type="GO" id="GO:0016627">
    <property type="term" value="F:oxidoreductase activity, acting on the CH-CH group of donors"/>
    <property type="evidence" value="ECO:0007669"/>
    <property type="project" value="InterPro"/>
</dbReference>
<dbReference type="InterPro" id="IPR025878">
    <property type="entry name" value="Acyl-CoA_dh-like_C_dom"/>
</dbReference>
<dbReference type="Gene3D" id="1.10.540.10">
    <property type="entry name" value="Acyl-CoA dehydrogenase/oxidase, N-terminal domain"/>
    <property type="match status" value="1"/>
</dbReference>
<evidence type="ECO:0000256" key="1">
    <source>
        <dbReference type="ARBA" id="ARBA00001974"/>
    </source>
</evidence>
<evidence type="ECO:0000256" key="2">
    <source>
        <dbReference type="ARBA" id="ARBA00009347"/>
    </source>
</evidence>
<evidence type="ECO:0000256" key="4">
    <source>
        <dbReference type="ARBA" id="ARBA00022827"/>
    </source>
</evidence>
<dbReference type="SUPFAM" id="SSF56645">
    <property type="entry name" value="Acyl-CoA dehydrogenase NM domain-like"/>
    <property type="match status" value="1"/>
</dbReference>
<feature type="domain" description="Acyl-CoA dehydrogenase/oxidase C-terminal" evidence="11">
    <location>
        <begin position="285"/>
        <end position="451"/>
    </location>
</feature>
<dbReference type="InterPro" id="IPR009075">
    <property type="entry name" value="AcylCo_DH/oxidase_C"/>
</dbReference>
<feature type="domain" description="Acyl-CoA dehydrogenase/oxidase N-terminal" evidence="13">
    <location>
        <begin position="79"/>
        <end position="157"/>
    </location>
</feature>
<keyword evidence="5 10" id="KW-0560">Oxidoreductase</keyword>
<dbReference type="Gene3D" id="1.20.140.10">
    <property type="entry name" value="Butyryl-CoA Dehydrogenase, subunit A, domain 3"/>
    <property type="match status" value="1"/>
</dbReference>
<dbReference type="EMBL" id="CP116942">
    <property type="protein sequence ID" value="WCO65785.1"/>
    <property type="molecule type" value="Genomic_DNA"/>
</dbReference>
<evidence type="ECO:0000313" key="15">
    <source>
        <dbReference type="EMBL" id="WCO65785.1"/>
    </source>
</evidence>
<comment type="cofactor">
    <cofactor evidence="1 10">
        <name>FAD</name>
        <dbReference type="ChEBI" id="CHEBI:57692"/>
    </cofactor>
</comment>
<dbReference type="Pfam" id="PF02771">
    <property type="entry name" value="Acyl-CoA_dh_N"/>
    <property type="match status" value="1"/>
</dbReference>
<proteinExistence type="inferred from homology"/>
<reference evidence="15" key="1">
    <citation type="submission" date="2023-01" db="EMBL/GenBank/DDBJ databases">
        <title>The diversity of Class Acidimicrobiia in South China Sea sediment environments and the proposal of Iamia marina sp. nov., a novel species of the genus Iamia.</title>
        <authorList>
            <person name="He Y."/>
            <person name="Tian X."/>
        </authorList>
    </citation>
    <scope>NUCLEOTIDE SEQUENCE</scope>
    <source>
        <strain evidence="15">DSM 19957</strain>
    </source>
</reference>
<evidence type="ECO:0000256" key="8">
    <source>
        <dbReference type="ARBA" id="ARBA00066694"/>
    </source>
</evidence>
<dbReference type="InterPro" id="IPR046373">
    <property type="entry name" value="Acyl-CoA_Oxase/DH_mid-dom_sf"/>
</dbReference>
<evidence type="ECO:0000259" key="12">
    <source>
        <dbReference type="Pfam" id="PF02770"/>
    </source>
</evidence>
<dbReference type="InterPro" id="IPR006091">
    <property type="entry name" value="Acyl-CoA_Oxase/DH_mid-dom"/>
</dbReference>
<evidence type="ECO:0000256" key="9">
    <source>
        <dbReference type="ARBA" id="ARBA00069043"/>
    </source>
</evidence>
<feature type="domain" description="Acetyl-CoA dehydrogenase-like C-terminal" evidence="14">
    <location>
        <begin position="469"/>
        <end position="592"/>
    </location>
</feature>
<dbReference type="Pfam" id="PF02770">
    <property type="entry name" value="Acyl-CoA_dh_M"/>
    <property type="match status" value="1"/>
</dbReference>
<comment type="catalytic activity">
    <reaction evidence="6">
        <text>3-(methylsulfanyl)propanoyl-CoA + oxidized [electron-transfer flavoprotein] + H(+) = 3-(methylsulfanyl)acryloyl-CoA + reduced [electron-transfer flavoprotein]</text>
        <dbReference type="Rhea" id="RHEA:52612"/>
        <dbReference type="Rhea" id="RHEA-COMP:10685"/>
        <dbReference type="Rhea" id="RHEA-COMP:10686"/>
        <dbReference type="ChEBI" id="CHEBI:15378"/>
        <dbReference type="ChEBI" id="CHEBI:57692"/>
        <dbReference type="ChEBI" id="CHEBI:58307"/>
        <dbReference type="ChEBI" id="CHEBI:82815"/>
        <dbReference type="ChEBI" id="CHEBI:84994"/>
        <dbReference type="EC" id="1.3.99.41"/>
    </reaction>
    <physiologicalReaction direction="left-to-right" evidence="6">
        <dbReference type="Rhea" id="RHEA:52613"/>
    </physiologicalReaction>
</comment>
<evidence type="ECO:0000259" key="14">
    <source>
        <dbReference type="Pfam" id="PF12806"/>
    </source>
</evidence>
<keyword evidence="16" id="KW-1185">Reference proteome</keyword>
<gene>
    <name evidence="15" type="ORF">PO878_14880</name>
</gene>
<evidence type="ECO:0000259" key="11">
    <source>
        <dbReference type="Pfam" id="PF00441"/>
    </source>
</evidence>
<protein>
    <recommendedName>
        <fullName evidence="9">3-methylmercaptopropionyl-CoA dehydrogenase</fullName>
        <ecNumber evidence="8">1.3.99.41</ecNumber>
    </recommendedName>
</protein>
<dbReference type="InterPro" id="IPR009100">
    <property type="entry name" value="AcylCoA_DH/oxidase_NM_dom_sf"/>
</dbReference>
<dbReference type="FunFam" id="2.40.110.10:FF:000031">
    <property type="entry name" value="Acyl-CoA dehydrogenase, putative"/>
    <property type="match status" value="1"/>
</dbReference>